<name>A0ABU2Z754_9ACTN</name>
<evidence type="ECO:0000313" key="2">
    <source>
        <dbReference type="Proteomes" id="UP001180737"/>
    </source>
</evidence>
<dbReference type="EMBL" id="JAVRFJ010000034">
    <property type="protein sequence ID" value="MDT0571968.1"/>
    <property type="molecule type" value="Genomic_DNA"/>
</dbReference>
<accession>A0ABU2Z754</accession>
<dbReference type="Proteomes" id="UP001180737">
    <property type="component" value="Unassembled WGS sequence"/>
</dbReference>
<protein>
    <submittedName>
        <fullName evidence="1">Uncharacterized protein</fullName>
    </submittedName>
</protein>
<proteinExistence type="predicted"/>
<evidence type="ECO:0000313" key="1">
    <source>
        <dbReference type="EMBL" id="MDT0571968.1"/>
    </source>
</evidence>
<dbReference type="RefSeq" id="WP_033530926.1">
    <property type="nucleotide sequence ID" value="NZ_JAVRFJ010000034.1"/>
</dbReference>
<organism evidence="1 2">
    <name type="scientific">Streptomyces gottesmaniae</name>
    <dbReference type="NCBI Taxonomy" id="3075518"/>
    <lineage>
        <taxon>Bacteria</taxon>
        <taxon>Bacillati</taxon>
        <taxon>Actinomycetota</taxon>
        <taxon>Actinomycetes</taxon>
        <taxon>Kitasatosporales</taxon>
        <taxon>Streptomycetaceae</taxon>
        <taxon>Streptomyces</taxon>
    </lineage>
</organism>
<gene>
    <name evidence="1" type="ORF">RM704_31715</name>
</gene>
<reference evidence="1" key="1">
    <citation type="submission" date="2024-05" db="EMBL/GenBank/DDBJ databases">
        <title>30 novel species of actinomycetes from the DSMZ collection.</title>
        <authorList>
            <person name="Nouioui I."/>
        </authorList>
    </citation>
    <scope>NUCLEOTIDE SEQUENCE</scope>
    <source>
        <strain evidence="1">DSM 3412</strain>
    </source>
</reference>
<sequence length="83" mass="9342">MRAVLDKADRLRGRAAGLAPGSAEERKLIEEIPQGMRQFHGMVDQAGGNATLLQMLDMAVDARYRLVSRTERLRRGRPVPRTR</sequence>
<comment type="caution">
    <text evidence="1">The sequence shown here is derived from an EMBL/GenBank/DDBJ whole genome shotgun (WGS) entry which is preliminary data.</text>
</comment>
<keyword evidence="2" id="KW-1185">Reference proteome</keyword>